<accession>Q1YUW0</accession>
<keyword evidence="3" id="KW-1185">Reference proteome</keyword>
<dbReference type="InterPro" id="IPR016181">
    <property type="entry name" value="Acyl_CoA_acyltransferase"/>
</dbReference>
<evidence type="ECO:0000313" key="3">
    <source>
        <dbReference type="Proteomes" id="UP000005555"/>
    </source>
</evidence>
<gene>
    <name evidence="2" type="ORF">GB2207_09066</name>
</gene>
<dbReference type="InterPro" id="IPR000182">
    <property type="entry name" value="GNAT_dom"/>
</dbReference>
<dbReference type="Proteomes" id="UP000005555">
    <property type="component" value="Unassembled WGS sequence"/>
</dbReference>
<sequence length="138" mass="15778">MPQRAETDDEIEACFDVMAELRPNLDQDAFLSKVRCMESEGFHLIYIAAGNKVVAAAGYRIYSNLWMGKHLYVDDLVTADANRSSGYGQRMIEWLRDEAKAKGCKLFHLDSGTHRGRAHKFYFEQGFTIGSYHFSEEL</sequence>
<dbReference type="PROSITE" id="PS51186">
    <property type="entry name" value="GNAT"/>
    <property type="match status" value="1"/>
</dbReference>
<dbReference type="Pfam" id="PF00583">
    <property type="entry name" value="Acetyltransf_1"/>
    <property type="match status" value="1"/>
</dbReference>
<organism evidence="2 3">
    <name type="scientific">gamma proteobacterium HTCC2207</name>
    <dbReference type="NCBI Taxonomy" id="314287"/>
    <lineage>
        <taxon>Bacteria</taxon>
        <taxon>Pseudomonadati</taxon>
        <taxon>Pseudomonadota</taxon>
        <taxon>Gammaproteobacteria</taxon>
        <taxon>Cellvibrionales</taxon>
        <taxon>Porticoccaceae</taxon>
        <taxon>SAR92 clade</taxon>
    </lineage>
</organism>
<dbReference type="Gene3D" id="3.40.630.30">
    <property type="match status" value="1"/>
</dbReference>
<evidence type="ECO:0000313" key="2">
    <source>
        <dbReference type="EMBL" id="EAS47948.1"/>
    </source>
</evidence>
<dbReference type="GO" id="GO:0016747">
    <property type="term" value="F:acyltransferase activity, transferring groups other than amino-acyl groups"/>
    <property type="evidence" value="ECO:0007669"/>
    <property type="project" value="InterPro"/>
</dbReference>
<proteinExistence type="predicted"/>
<protein>
    <recommendedName>
        <fullName evidence="1">N-acetyltransferase domain-containing protein</fullName>
    </recommendedName>
</protein>
<dbReference type="EMBL" id="AAPI01000001">
    <property type="protein sequence ID" value="EAS47948.1"/>
    <property type="molecule type" value="Genomic_DNA"/>
</dbReference>
<dbReference type="AlphaFoldDB" id="Q1YUW0"/>
<name>Q1YUW0_9GAMM</name>
<dbReference type="SUPFAM" id="SSF55729">
    <property type="entry name" value="Acyl-CoA N-acyltransferases (Nat)"/>
    <property type="match status" value="1"/>
</dbReference>
<dbReference type="HOGENOM" id="CLU_013985_34_2_6"/>
<reference evidence="2 3" key="1">
    <citation type="submission" date="2006-03" db="EMBL/GenBank/DDBJ databases">
        <authorList>
            <person name="Giovannoni S.J."/>
            <person name="Cho J.-C."/>
            <person name="Ferriera S."/>
            <person name="Johnson J."/>
            <person name="Kravitz S."/>
            <person name="Halpern A."/>
            <person name="Remington K."/>
            <person name="Beeson K."/>
            <person name="Tran B."/>
            <person name="Rogers Y.-H."/>
            <person name="Friedman R."/>
            <person name="Venter J.C."/>
        </authorList>
    </citation>
    <scope>NUCLEOTIDE SEQUENCE [LARGE SCALE GENOMIC DNA]</scope>
    <source>
        <strain evidence="2 3">HTCC2207</strain>
    </source>
</reference>
<dbReference type="STRING" id="314287.GB2207_09066"/>
<comment type="caution">
    <text evidence="2">The sequence shown here is derived from an EMBL/GenBank/DDBJ whole genome shotgun (WGS) entry which is preliminary data.</text>
</comment>
<dbReference type="OrthoDB" id="9799601at2"/>
<dbReference type="CDD" id="cd04301">
    <property type="entry name" value="NAT_SF"/>
    <property type="match status" value="1"/>
</dbReference>
<evidence type="ECO:0000259" key="1">
    <source>
        <dbReference type="PROSITE" id="PS51186"/>
    </source>
</evidence>
<feature type="domain" description="N-acetyltransferase" evidence="1">
    <location>
        <begin position="1"/>
        <end position="138"/>
    </location>
</feature>
<dbReference type="eggNOG" id="COG0456">
    <property type="taxonomic scope" value="Bacteria"/>
</dbReference>